<feature type="non-terminal residue" evidence="1">
    <location>
        <position position="1"/>
    </location>
</feature>
<sequence>APVIHSLPASTSIIETTYIEMLLHTINVTDTSTSLTCNLTTPNVPFLVKQISNTTNWGIYIKNNPGL</sequence>
<organism evidence="1 2">
    <name type="scientific">Sinanodonta woodiana</name>
    <name type="common">Chinese pond mussel</name>
    <name type="synonym">Anodonta woodiana</name>
    <dbReference type="NCBI Taxonomy" id="1069815"/>
    <lineage>
        <taxon>Eukaryota</taxon>
        <taxon>Metazoa</taxon>
        <taxon>Spiralia</taxon>
        <taxon>Lophotrochozoa</taxon>
        <taxon>Mollusca</taxon>
        <taxon>Bivalvia</taxon>
        <taxon>Autobranchia</taxon>
        <taxon>Heteroconchia</taxon>
        <taxon>Palaeoheterodonta</taxon>
        <taxon>Unionida</taxon>
        <taxon>Unionoidea</taxon>
        <taxon>Unionidae</taxon>
        <taxon>Unioninae</taxon>
        <taxon>Sinanodonta</taxon>
    </lineage>
</organism>
<evidence type="ECO:0000313" key="1">
    <source>
        <dbReference type="EMBL" id="KAL3873972.1"/>
    </source>
</evidence>
<name>A0ABD3WJF0_SINWO</name>
<protein>
    <submittedName>
        <fullName evidence="1">Uncharacterized protein</fullName>
    </submittedName>
</protein>
<feature type="non-terminal residue" evidence="1">
    <location>
        <position position="67"/>
    </location>
</feature>
<keyword evidence="2" id="KW-1185">Reference proteome</keyword>
<gene>
    <name evidence="1" type="ORF">ACJMK2_037046</name>
</gene>
<accession>A0ABD3WJF0</accession>
<dbReference type="AlphaFoldDB" id="A0ABD3WJF0"/>
<dbReference type="EMBL" id="JBJQND010000006">
    <property type="protein sequence ID" value="KAL3873972.1"/>
    <property type="molecule type" value="Genomic_DNA"/>
</dbReference>
<dbReference type="Proteomes" id="UP001634394">
    <property type="component" value="Unassembled WGS sequence"/>
</dbReference>
<evidence type="ECO:0000313" key="2">
    <source>
        <dbReference type="Proteomes" id="UP001634394"/>
    </source>
</evidence>
<proteinExistence type="predicted"/>
<comment type="caution">
    <text evidence="1">The sequence shown here is derived from an EMBL/GenBank/DDBJ whole genome shotgun (WGS) entry which is preliminary data.</text>
</comment>
<reference evidence="1 2" key="1">
    <citation type="submission" date="2024-11" db="EMBL/GenBank/DDBJ databases">
        <title>Chromosome-level genome assembly of the freshwater bivalve Anodonta woodiana.</title>
        <authorList>
            <person name="Chen X."/>
        </authorList>
    </citation>
    <scope>NUCLEOTIDE SEQUENCE [LARGE SCALE GENOMIC DNA]</scope>
    <source>
        <strain evidence="1">MN2024</strain>
        <tissue evidence="1">Gills</tissue>
    </source>
</reference>